<name>A0ABN1ZI28_9ACTN</name>
<dbReference type="Proteomes" id="UP001501470">
    <property type="component" value="Unassembled WGS sequence"/>
</dbReference>
<evidence type="ECO:0000313" key="3">
    <source>
        <dbReference type="Proteomes" id="UP001501470"/>
    </source>
</evidence>
<dbReference type="RefSeq" id="WP_344498471.1">
    <property type="nucleotide sequence ID" value="NZ_BAAAQD010000001.1"/>
</dbReference>
<organism evidence="2 3">
    <name type="scientific">Dactylosporangium maewongense</name>
    <dbReference type="NCBI Taxonomy" id="634393"/>
    <lineage>
        <taxon>Bacteria</taxon>
        <taxon>Bacillati</taxon>
        <taxon>Actinomycetota</taxon>
        <taxon>Actinomycetes</taxon>
        <taxon>Micromonosporales</taxon>
        <taxon>Micromonosporaceae</taxon>
        <taxon>Dactylosporangium</taxon>
    </lineage>
</organism>
<proteinExistence type="predicted"/>
<dbReference type="EMBL" id="BAAAQD010000001">
    <property type="protein sequence ID" value="GAA1499570.1"/>
    <property type="molecule type" value="Genomic_DNA"/>
</dbReference>
<gene>
    <name evidence="2" type="ORF">GCM10009827_002080</name>
</gene>
<keyword evidence="3" id="KW-1185">Reference proteome</keyword>
<protein>
    <submittedName>
        <fullName evidence="2">Uncharacterized protein</fullName>
    </submittedName>
</protein>
<comment type="caution">
    <text evidence="2">The sequence shown here is derived from an EMBL/GenBank/DDBJ whole genome shotgun (WGS) entry which is preliminary data.</text>
</comment>
<sequence length="127" mass="13334">MAELEPADRGGNGVRRSAGELDQMAGGRGGPPANKAVTRMPRCGHRAADYLAGHEPEGVLECVRDAARGRPDTFLLAAAAAGFVVGRLGEGEFRDGQPGDGDLWRAYNGSSYNGRGYNTSGQARTTR</sequence>
<reference evidence="2 3" key="1">
    <citation type="journal article" date="2019" name="Int. J. Syst. Evol. Microbiol.">
        <title>The Global Catalogue of Microorganisms (GCM) 10K type strain sequencing project: providing services to taxonomists for standard genome sequencing and annotation.</title>
        <authorList>
            <consortium name="The Broad Institute Genomics Platform"/>
            <consortium name="The Broad Institute Genome Sequencing Center for Infectious Disease"/>
            <person name="Wu L."/>
            <person name="Ma J."/>
        </authorList>
    </citation>
    <scope>NUCLEOTIDE SEQUENCE [LARGE SCALE GENOMIC DNA]</scope>
    <source>
        <strain evidence="2 3">JCM 15933</strain>
    </source>
</reference>
<accession>A0ABN1ZI28</accession>
<evidence type="ECO:0000256" key="1">
    <source>
        <dbReference type="SAM" id="MobiDB-lite"/>
    </source>
</evidence>
<evidence type="ECO:0000313" key="2">
    <source>
        <dbReference type="EMBL" id="GAA1499570.1"/>
    </source>
</evidence>
<feature type="region of interest" description="Disordered" evidence="1">
    <location>
        <begin position="1"/>
        <end position="40"/>
    </location>
</feature>